<dbReference type="GO" id="GO:0004497">
    <property type="term" value="F:monooxygenase activity"/>
    <property type="evidence" value="ECO:0007669"/>
    <property type="project" value="UniProtKB-KW"/>
</dbReference>
<dbReference type="InterPro" id="IPR011008">
    <property type="entry name" value="Dimeric_a/b-barrel"/>
</dbReference>
<dbReference type="PROSITE" id="PS51725">
    <property type="entry name" value="ABM"/>
    <property type="match status" value="1"/>
</dbReference>
<dbReference type="Gene3D" id="3.30.70.100">
    <property type="match status" value="1"/>
</dbReference>
<keyword evidence="3" id="KW-1185">Reference proteome</keyword>
<organism evidence="2 3">
    <name type="scientific">Cohnella hashimotonis</name>
    <dbReference type="NCBI Taxonomy" id="2826895"/>
    <lineage>
        <taxon>Bacteria</taxon>
        <taxon>Bacillati</taxon>
        <taxon>Bacillota</taxon>
        <taxon>Bacilli</taxon>
        <taxon>Bacillales</taxon>
        <taxon>Paenibacillaceae</taxon>
        <taxon>Cohnella</taxon>
    </lineage>
</organism>
<dbReference type="InterPro" id="IPR007138">
    <property type="entry name" value="ABM_dom"/>
</dbReference>
<evidence type="ECO:0000259" key="1">
    <source>
        <dbReference type="PROSITE" id="PS51725"/>
    </source>
</evidence>
<proteinExistence type="predicted"/>
<evidence type="ECO:0000313" key="3">
    <source>
        <dbReference type="Proteomes" id="UP001161691"/>
    </source>
</evidence>
<sequence length="98" mass="11566">MILQSSMLKVKPGKASEFESSFRKSQSLLAGTRGYISHELHKCVEQEDRYMLLVQWQTLGDHAVGFKHSPARAEWESFLQDYYERETETDHYVRIRLE</sequence>
<keyword evidence="2" id="KW-0503">Monooxygenase</keyword>
<evidence type="ECO:0000313" key="2">
    <source>
        <dbReference type="EMBL" id="MDI4646106.1"/>
    </source>
</evidence>
<reference evidence="2" key="1">
    <citation type="submission" date="2023-04" db="EMBL/GenBank/DDBJ databases">
        <title>Comparative genomic analysis of Cohnella hashimotonis sp. nov., isolated from the International Space Station.</title>
        <authorList>
            <person name="Venkateswaran K."/>
            <person name="Simpson A."/>
        </authorList>
    </citation>
    <scope>NUCLEOTIDE SEQUENCE</scope>
    <source>
        <strain evidence="2">F6_2S_P_1</strain>
    </source>
</reference>
<dbReference type="EC" id="1.14.-.-" evidence="2"/>
<name>A0ABT6TH11_9BACL</name>
<gene>
    <name evidence="2" type="ORF">KB449_14105</name>
</gene>
<dbReference type="Proteomes" id="UP001161691">
    <property type="component" value="Unassembled WGS sequence"/>
</dbReference>
<dbReference type="Pfam" id="PF03992">
    <property type="entry name" value="ABM"/>
    <property type="match status" value="1"/>
</dbReference>
<dbReference type="RefSeq" id="WP_282908991.1">
    <property type="nucleotide sequence ID" value="NZ_JAGRPV010000001.1"/>
</dbReference>
<dbReference type="EMBL" id="JAGRPV010000001">
    <property type="protein sequence ID" value="MDI4646106.1"/>
    <property type="molecule type" value="Genomic_DNA"/>
</dbReference>
<accession>A0ABT6TH11</accession>
<comment type="caution">
    <text evidence="2">The sequence shown here is derived from an EMBL/GenBank/DDBJ whole genome shotgun (WGS) entry which is preliminary data.</text>
</comment>
<keyword evidence="2" id="KW-0560">Oxidoreductase</keyword>
<feature type="domain" description="ABM" evidence="1">
    <location>
        <begin position="2"/>
        <end position="92"/>
    </location>
</feature>
<protein>
    <submittedName>
        <fullName evidence="2">Antibiotic biosynthesis monooxygenase</fullName>
        <ecNumber evidence="2">1.14.-.-</ecNumber>
    </submittedName>
</protein>
<dbReference type="SUPFAM" id="SSF54909">
    <property type="entry name" value="Dimeric alpha+beta barrel"/>
    <property type="match status" value="1"/>
</dbReference>